<feature type="region of interest" description="Disordered" evidence="1">
    <location>
        <begin position="47"/>
        <end position="97"/>
    </location>
</feature>
<dbReference type="AlphaFoldDB" id="A0AAV9NZ59"/>
<dbReference type="RefSeq" id="XP_064655246.1">
    <property type="nucleotide sequence ID" value="XM_064806429.1"/>
</dbReference>
<name>A0AAV9NZ59_9PEZI</name>
<gene>
    <name evidence="2" type="ORF">LTR77_009200</name>
</gene>
<sequence>MPVCLQFLRTSSATAVSHAGDRLYMALVQEVIDMFRIPSEIFTFEDLDDIPSDCEPSYEPSSDEHENPSDGESKVSEDSDDLYDSSDSEGCPDVEDCTMNSQLKLGEVSGLSNRHRNKSSLMLLASARSRAPKMKVRPPPKTEEEIALRELRIHRKKEKRELACFRQEVEDRMETYHTSVIHNPKMEHILQGDRNSTKAVVLAKANNPIFLRLTIAEVVEYADVLAAEIQRLDPGGWPARSTAARHCDQKSLFRRTRRSLDRIEQLCSEKNAKERARLKEEARARFRKDSMLDQ</sequence>
<comment type="caution">
    <text evidence="2">The sequence shown here is derived from an EMBL/GenBank/DDBJ whole genome shotgun (WGS) entry which is preliminary data.</text>
</comment>
<dbReference type="EMBL" id="JAVRRT010000017">
    <property type="protein sequence ID" value="KAK5165103.1"/>
    <property type="molecule type" value="Genomic_DNA"/>
</dbReference>
<keyword evidence="3" id="KW-1185">Reference proteome</keyword>
<organism evidence="2 3">
    <name type="scientific">Saxophila tyrrhenica</name>
    <dbReference type="NCBI Taxonomy" id="1690608"/>
    <lineage>
        <taxon>Eukaryota</taxon>
        <taxon>Fungi</taxon>
        <taxon>Dikarya</taxon>
        <taxon>Ascomycota</taxon>
        <taxon>Pezizomycotina</taxon>
        <taxon>Dothideomycetes</taxon>
        <taxon>Dothideomycetidae</taxon>
        <taxon>Mycosphaerellales</taxon>
        <taxon>Extremaceae</taxon>
        <taxon>Saxophila</taxon>
    </lineage>
</organism>
<reference evidence="2 3" key="1">
    <citation type="submission" date="2023-08" db="EMBL/GenBank/DDBJ databases">
        <title>Black Yeasts Isolated from many extreme environments.</title>
        <authorList>
            <person name="Coleine C."/>
            <person name="Stajich J.E."/>
            <person name="Selbmann L."/>
        </authorList>
    </citation>
    <scope>NUCLEOTIDE SEQUENCE [LARGE SCALE GENOMIC DNA]</scope>
    <source>
        <strain evidence="2 3">CCFEE 5935</strain>
    </source>
</reference>
<feature type="compositionally biased region" description="Basic and acidic residues" evidence="1">
    <location>
        <begin position="62"/>
        <end position="77"/>
    </location>
</feature>
<accession>A0AAV9NZ59</accession>
<feature type="compositionally biased region" description="Acidic residues" evidence="1">
    <location>
        <begin position="78"/>
        <end position="96"/>
    </location>
</feature>
<evidence type="ECO:0000313" key="3">
    <source>
        <dbReference type="Proteomes" id="UP001337655"/>
    </source>
</evidence>
<dbReference type="GeneID" id="89930532"/>
<evidence type="ECO:0000256" key="1">
    <source>
        <dbReference type="SAM" id="MobiDB-lite"/>
    </source>
</evidence>
<dbReference type="Proteomes" id="UP001337655">
    <property type="component" value="Unassembled WGS sequence"/>
</dbReference>
<evidence type="ECO:0000313" key="2">
    <source>
        <dbReference type="EMBL" id="KAK5165103.1"/>
    </source>
</evidence>
<protein>
    <submittedName>
        <fullName evidence="2">Uncharacterized protein</fullName>
    </submittedName>
</protein>
<proteinExistence type="predicted"/>